<name>A0AAE0CJ64_9ROSI</name>
<proteinExistence type="inferred from homology"/>
<sequence>MVLIPCHVPSHWVLSHVLLREGNVLLFDSLDERRSGLSPRLKDIRFLLYLLPSMLKHAGYYQEMKMEPHATPFKAESMHSDIIPQQADGYV</sequence>
<accession>A0AAE0CJ64</accession>
<keyword evidence="3" id="KW-0378">Hydrolase</keyword>
<dbReference type="SUPFAM" id="SSF54001">
    <property type="entry name" value="Cysteine proteinases"/>
    <property type="match status" value="1"/>
</dbReference>
<keyword evidence="2" id="KW-0645">Protease</keyword>
<feature type="domain" description="Ubiquitin-like protease family profile" evidence="4">
    <location>
        <begin position="2"/>
        <end position="88"/>
    </location>
</feature>
<evidence type="ECO:0000256" key="1">
    <source>
        <dbReference type="ARBA" id="ARBA00005234"/>
    </source>
</evidence>
<dbReference type="Gene3D" id="3.40.395.10">
    <property type="entry name" value="Adenoviral Proteinase, Chain A"/>
    <property type="match status" value="1"/>
</dbReference>
<dbReference type="GO" id="GO:0006508">
    <property type="term" value="P:proteolysis"/>
    <property type="evidence" value="ECO:0007669"/>
    <property type="project" value="UniProtKB-KW"/>
</dbReference>
<dbReference type="EMBL" id="JANJYI010000004">
    <property type="protein sequence ID" value="KAK2653111.1"/>
    <property type="molecule type" value="Genomic_DNA"/>
</dbReference>
<dbReference type="AlphaFoldDB" id="A0AAE0CJ64"/>
<protein>
    <recommendedName>
        <fullName evidence="4">Ubiquitin-like protease family profile domain-containing protein</fullName>
    </recommendedName>
</protein>
<evidence type="ECO:0000256" key="3">
    <source>
        <dbReference type="ARBA" id="ARBA00022801"/>
    </source>
</evidence>
<keyword evidence="6" id="KW-1185">Reference proteome</keyword>
<dbReference type="Pfam" id="PF02902">
    <property type="entry name" value="Peptidase_C48"/>
    <property type="match status" value="1"/>
</dbReference>
<comment type="caution">
    <text evidence="5">The sequence shown here is derived from an EMBL/GenBank/DDBJ whole genome shotgun (WGS) entry which is preliminary data.</text>
</comment>
<organism evidence="5 6">
    <name type="scientific">Dipteronia dyeriana</name>
    <dbReference type="NCBI Taxonomy" id="168575"/>
    <lineage>
        <taxon>Eukaryota</taxon>
        <taxon>Viridiplantae</taxon>
        <taxon>Streptophyta</taxon>
        <taxon>Embryophyta</taxon>
        <taxon>Tracheophyta</taxon>
        <taxon>Spermatophyta</taxon>
        <taxon>Magnoliopsida</taxon>
        <taxon>eudicotyledons</taxon>
        <taxon>Gunneridae</taxon>
        <taxon>Pentapetalae</taxon>
        <taxon>rosids</taxon>
        <taxon>malvids</taxon>
        <taxon>Sapindales</taxon>
        <taxon>Sapindaceae</taxon>
        <taxon>Hippocastanoideae</taxon>
        <taxon>Acereae</taxon>
        <taxon>Dipteronia</taxon>
    </lineage>
</organism>
<evidence type="ECO:0000313" key="5">
    <source>
        <dbReference type="EMBL" id="KAK2653111.1"/>
    </source>
</evidence>
<dbReference type="InterPro" id="IPR038765">
    <property type="entry name" value="Papain-like_cys_pep_sf"/>
</dbReference>
<comment type="similarity">
    <text evidence="1">Belongs to the peptidase C48 family.</text>
</comment>
<dbReference type="InterPro" id="IPR003653">
    <property type="entry name" value="Peptidase_C48_C"/>
</dbReference>
<gene>
    <name evidence="5" type="ORF">Ddye_012967</name>
</gene>
<dbReference type="GO" id="GO:0008234">
    <property type="term" value="F:cysteine-type peptidase activity"/>
    <property type="evidence" value="ECO:0007669"/>
    <property type="project" value="InterPro"/>
</dbReference>
<reference evidence="5" key="1">
    <citation type="journal article" date="2023" name="Plant J.">
        <title>Genome sequences and population genomics provide insights into the demographic history, inbreeding, and mutation load of two 'living fossil' tree species of Dipteronia.</title>
        <authorList>
            <person name="Feng Y."/>
            <person name="Comes H.P."/>
            <person name="Chen J."/>
            <person name="Zhu S."/>
            <person name="Lu R."/>
            <person name="Zhang X."/>
            <person name="Li P."/>
            <person name="Qiu J."/>
            <person name="Olsen K.M."/>
            <person name="Qiu Y."/>
        </authorList>
    </citation>
    <scope>NUCLEOTIDE SEQUENCE</scope>
    <source>
        <strain evidence="5">KIB01</strain>
    </source>
</reference>
<dbReference type="Proteomes" id="UP001280121">
    <property type="component" value="Unassembled WGS sequence"/>
</dbReference>
<evidence type="ECO:0000256" key="2">
    <source>
        <dbReference type="ARBA" id="ARBA00022670"/>
    </source>
</evidence>
<evidence type="ECO:0000313" key="6">
    <source>
        <dbReference type="Proteomes" id="UP001280121"/>
    </source>
</evidence>
<evidence type="ECO:0000259" key="4">
    <source>
        <dbReference type="Pfam" id="PF02902"/>
    </source>
</evidence>